<dbReference type="GeneID" id="20207879"/>
<name>T1FGD0_HELRO</name>
<proteinExistence type="predicted"/>
<dbReference type="RefSeq" id="XP_009028414.1">
    <property type="nucleotide sequence ID" value="XM_009030166.1"/>
</dbReference>
<evidence type="ECO:0000313" key="2">
    <source>
        <dbReference type="EnsemblMetazoa" id="HelroP180881"/>
    </source>
</evidence>
<dbReference type="EMBL" id="KB097605">
    <property type="protein sequence ID" value="ESN93562.1"/>
    <property type="molecule type" value="Genomic_DNA"/>
</dbReference>
<evidence type="ECO:0000313" key="3">
    <source>
        <dbReference type="Proteomes" id="UP000015101"/>
    </source>
</evidence>
<dbReference type="EMBL" id="AMQM01007398">
    <property type="status" value="NOT_ANNOTATED_CDS"/>
    <property type="molecule type" value="Genomic_DNA"/>
</dbReference>
<reference evidence="1 3" key="2">
    <citation type="journal article" date="2013" name="Nature">
        <title>Insights into bilaterian evolution from three spiralian genomes.</title>
        <authorList>
            <person name="Simakov O."/>
            <person name="Marletaz F."/>
            <person name="Cho S.J."/>
            <person name="Edsinger-Gonzales E."/>
            <person name="Havlak P."/>
            <person name="Hellsten U."/>
            <person name="Kuo D.H."/>
            <person name="Larsson T."/>
            <person name="Lv J."/>
            <person name="Arendt D."/>
            <person name="Savage R."/>
            <person name="Osoegawa K."/>
            <person name="de Jong P."/>
            <person name="Grimwood J."/>
            <person name="Chapman J.A."/>
            <person name="Shapiro H."/>
            <person name="Aerts A."/>
            <person name="Otillar R.P."/>
            <person name="Terry A.Y."/>
            <person name="Boore J.L."/>
            <person name="Grigoriev I.V."/>
            <person name="Lindberg D.R."/>
            <person name="Seaver E.C."/>
            <person name="Weisblat D.A."/>
            <person name="Putnam N.H."/>
            <person name="Rokhsar D.S."/>
        </authorList>
    </citation>
    <scope>NUCLEOTIDE SEQUENCE</scope>
</reference>
<gene>
    <name evidence="2" type="primary">20207879</name>
    <name evidence="1" type="ORF">HELRODRAFT_180881</name>
</gene>
<reference evidence="2" key="3">
    <citation type="submission" date="2015-06" db="UniProtKB">
        <authorList>
            <consortium name="EnsemblMetazoa"/>
        </authorList>
    </citation>
    <scope>IDENTIFICATION</scope>
</reference>
<dbReference type="EnsemblMetazoa" id="HelroT180881">
    <property type="protein sequence ID" value="HelroP180881"/>
    <property type="gene ID" value="HelroG180881"/>
</dbReference>
<dbReference type="OrthoDB" id="6782675at2759"/>
<sequence length="165" mass="19249">MHYVQCKKHVDVTRPQMERKQSSIMNISRHPLTEDQINLLNKGLGFVCTPRSIRKSEVTEGIDRIIKNIQLKDYFKNNMDTTRMGNPYLTDYKRYFKSARTTGDISSVKRTKDYVLVKPYCPSLGSIYHMILLAMIKNNIISNEEEAVVAYKVQKNLRRSLFGRI</sequence>
<dbReference type="Proteomes" id="UP000015101">
    <property type="component" value="Unassembled WGS sequence"/>
</dbReference>
<evidence type="ECO:0000313" key="1">
    <source>
        <dbReference type="EMBL" id="ESN93562.1"/>
    </source>
</evidence>
<dbReference type="InParanoid" id="T1FGD0"/>
<dbReference type="AlphaFoldDB" id="T1FGD0"/>
<reference evidence="3" key="1">
    <citation type="submission" date="2012-12" db="EMBL/GenBank/DDBJ databases">
        <authorList>
            <person name="Hellsten U."/>
            <person name="Grimwood J."/>
            <person name="Chapman J.A."/>
            <person name="Shapiro H."/>
            <person name="Aerts A."/>
            <person name="Otillar R.P."/>
            <person name="Terry A.Y."/>
            <person name="Boore J.L."/>
            <person name="Simakov O."/>
            <person name="Marletaz F."/>
            <person name="Cho S.-J."/>
            <person name="Edsinger-Gonzales E."/>
            <person name="Havlak P."/>
            <person name="Kuo D.-H."/>
            <person name="Larsson T."/>
            <person name="Lv J."/>
            <person name="Arendt D."/>
            <person name="Savage R."/>
            <person name="Osoegawa K."/>
            <person name="de Jong P."/>
            <person name="Lindberg D.R."/>
            <person name="Seaver E.C."/>
            <person name="Weisblat D.A."/>
            <person name="Putnam N.H."/>
            <person name="Grigoriev I.V."/>
            <person name="Rokhsar D.S."/>
        </authorList>
    </citation>
    <scope>NUCLEOTIDE SEQUENCE</scope>
</reference>
<protein>
    <submittedName>
        <fullName evidence="1 2">Uncharacterized protein</fullName>
    </submittedName>
</protein>
<dbReference type="KEGG" id="hro:HELRODRAFT_180881"/>
<dbReference type="HOGENOM" id="CLU_1612629_0_0_1"/>
<keyword evidence="3" id="KW-1185">Reference proteome</keyword>
<dbReference type="CTD" id="20207879"/>
<organism evidence="2 3">
    <name type="scientific">Helobdella robusta</name>
    <name type="common">Californian leech</name>
    <dbReference type="NCBI Taxonomy" id="6412"/>
    <lineage>
        <taxon>Eukaryota</taxon>
        <taxon>Metazoa</taxon>
        <taxon>Spiralia</taxon>
        <taxon>Lophotrochozoa</taxon>
        <taxon>Annelida</taxon>
        <taxon>Clitellata</taxon>
        <taxon>Hirudinea</taxon>
        <taxon>Rhynchobdellida</taxon>
        <taxon>Glossiphoniidae</taxon>
        <taxon>Helobdella</taxon>
    </lineage>
</organism>
<accession>T1FGD0</accession>